<evidence type="ECO:0000313" key="3">
    <source>
        <dbReference type="EMBL" id="UYM17681.1"/>
    </source>
</evidence>
<name>A0ABY6H054_9GAMM</name>
<dbReference type="Gene3D" id="3.90.420.10">
    <property type="entry name" value="Oxidoreductase, molybdopterin-binding domain"/>
    <property type="match status" value="1"/>
</dbReference>
<reference evidence="3" key="1">
    <citation type="submission" date="2022-10" db="EMBL/GenBank/DDBJ databases">
        <title>Completed Genome Sequence of two octocoral isolated bacterium, Endozoicomonas euniceicola EF212T and Endozoicomonas gorgoniicola PS125T.</title>
        <authorList>
            <person name="Chiou Y.-J."/>
            <person name="Chen Y.-H."/>
        </authorList>
    </citation>
    <scope>NUCLEOTIDE SEQUENCE</scope>
    <source>
        <strain evidence="3">EF212</strain>
    </source>
</reference>
<sequence length="114" mass="12593">MKRRDFLSCIATLAGTGTLQAQSRFPGTPALPEGGKAPQEQLQKTVQGLMQTESATPIHRLHGMITPSDLHFERHHSGVPAINPEQYELLLHGLVETPLTFTLQDLKRFPAVSR</sequence>
<keyword evidence="4" id="KW-1185">Reference proteome</keyword>
<dbReference type="PANTHER" id="PTHR19372">
    <property type="entry name" value="SULFITE REDUCTASE"/>
    <property type="match status" value="1"/>
</dbReference>
<evidence type="ECO:0000256" key="1">
    <source>
        <dbReference type="SAM" id="MobiDB-lite"/>
    </source>
</evidence>
<dbReference type="Pfam" id="PF00174">
    <property type="entry name" value="Oxidored_molyb"/>
    <property type="match status" value="1"/>
</dbReference>
<dbReference type="EMBL" id="CP103300">
    <property type="protein sequence ID" value="UYM17681.1"/>
    <property type="molecule type" value="Genomic_DNA"/>
</dbReference>
<feature type="domain" description="Oxidoreductase molybdopterin-binding" evidence="2">
    <location>
        <begin position="76"/>
        <end position="113"/>
    </location>
</feature>
<dbReference type="RefSeq" id="WP_262600350.1">
    <property type="nucleotide sequence ID" value="NZ_CP103300.1"/>
</dbReference>
<dbReference type="Proteomes" id="UP001163255">
    <property type="component" value="Chromosome"/>
</dbReference>
<proteinExistence type="predicted"/>
<dbReference type="InterPro" id="IPR036374">
    <property type="entry name" value="OxRdtase_Mopterin-bd_sf"/>
</dbReference>
<dbReference type="PANTHER" id="PTHR19372:SF7">
    <property type="entry name" value="SULFITE OXIDASE, MITOCHONDRIAL"/>
    <property type="match status" value="1"/>
</dbReference>
<dbReference type="InterPro" id="IPR000572">
    <property type="entry name" value="OxRdtase_Mopterin-bd_dom"/>
</dbReference>
<evidence type="ECO:0000313" key="4">
    <source>
        <dbReference type="Proteomes" id="UP001163255"/>
    </source>
</evidence>
<dbReference type="SUPFAM" id="SSF56524">
    <property type="entry name" value="Oxidoreductase molybdopterin-binding domain"/>
    <property type="match status" value="1"/>
</dbReference>
<gene>
    <name evidence="3" type="ORF">NX720_07180</name>
</gene>
<organism evidence="3 4">
    <name type="scientific">Endozoicomonas euniceicola</name>
    <dbReference type="NCBI Taxonomy" id="1234143"/>
    <lineage>
        <taxon>Bacteria</taxon>
        <taxon>Pseudomonadati</taxon>
        <taxon>Pseudomonadota</taxon>
        <taxon>Gammaproteobacteria</taxon>
        <taxon>Oceanospirillales</taxon>
        <taxon>Endozoicomonadaceae</taxon>
        <taxon>Endozoicomonas</taxon>
    </lineage>
</organism>
<feature type="region of interest" description="Disordered" evidence="1">
    <location>
        <begin position="21"/>
        <end position="41"/>
    </location>
</feature>
<evidence type="ECO:0000259" key="2">
    <source>
        <dbReference type="Pfam" id="PF00174"/>
    </source>
</evidence>
<accession>A0ABY6H054</accession>
<protein>
    <submittedName>
        <fullName evidence="3">Molybdopterin-dependent oxidoreductase</fullName>
    </submittedName>
</protein>